<dbReference type="PANTHER" id="PTHR10037:SF62">
    <property type="entry name" value="SODIUM CHANNEL PROTEIN 60E"/>
    <property type="match status" value="1"/>
</dbReference>
<organism evidence="8 9">
    <name type="scientific">Prorocentrum cordatum</name>
    <dbReference type="NCBI Taxonomy" id="2364126"/>
    <lineage>
        <taxon>Eukaryota</taxon>
        <taxon>Sar</taxon>
        <taxon>Alveolata</taxon>
        <taxon>Dinophyceae</taxon>
        <taxon>Prorocentrales</taxon>
        <taxon>Prorocentraceae</taxon>
        <taxon>Prorocentrum</taxon>
    </lineage>
</organism>
<gene>
    <name evidence="8" type="ORF">PCOR1329_LOCUS80782</name>
</gene>
<keyword evidence="9" id="KW-1185">Reference proteome</keyword>
<comment type="caution">
    <text evidence="8">The sequence shown here is derived from an EMBL/GenBank/DDBJ whole genome shotgun (WGS) entry which is preliminary data.</text>
</comment>
<dbReference type="InterPro" id="IPR002048">
    <property type="entry name" value="EF_hand_dom"/>
</dbReference>
<evidence type="ECO:0000256" key="6">
    <source>
        <dbReference type="SAM" id="Phobius"/>
    </source>
</evidence>
<feature type="domain" description="EF-hand" evidence="7">
    <location>
        <begin position="567"/>
        <end position="602"/>
    </location>
</feature>
<feature type="region of interest" description="Disordered" evidence="5">
    <location>
        <begin position="52"/>
        <end position="83"/>
    </location>
</feature>
<sequence length="665" mass="73817">MLRASTWCGPYGKGVGTAQVAFLGAGMPNAQHTGVGMAADSRLAAALPTPLAPTRGRAHHQACEEPPPPAPADPSRSGSPPCAAEAWRLSGGLEADCGLHLELLGHVLQRRGGGAGDGGARSPFERWDADQALRLELRRGNAALSQMLLRSCGGGRDVVGSRSLGGGSVVAASSLSVSREQSQRGGRSAENSDDQIDEILSKDFSTDGYVSVGHNSSHASFVGHNSWDREQRIIDQLRKPSASQLCKQSPRVSENHIKVEKPPRVFYSLRWLMSKPQYELAWAFLIICNLVVMILEEEYKGMQRGYELRNIYAYYGSKEYTCKWWHGADSAFYTAECLFAGLFTLELLITFGYDLTCANFAWPSHRRPFWRDPMDLMDLAVVVCSDVSLALDDNGTAVNMQVFRILRLARLLRLIRLMRKIYQFDALHLMTTAIKGSLGALMFSSMLLITILTLFALVLTNVLRVAYLGENSPLEPEAKQELFRYFGTYSRSMLSMFELALANWPTLTRFMVEELHECFGPICVLWKLSIGFAVVGVINGVFIKETFSVAESDEFIMIRSRMRQIVQHKERMRRLFQLADKNKDGVLGREQFRRVFEKPTIKAWLEAMDLRCDNADTLFALIAGSMDGVISEGELITGIAKLKGPARNVDLLTLVRGLEATKTPN</sequence>
<dbReference type="Gene3D" id="1.20.120.350">
    <property type="entry name" value="Voltage-gated potassium channels. Chain C"/>
    <property type="match status" value="1"/>
</dbReference>
<evidence type="ECO:0000313" key="9">
    <source>
        <dbReference type="Proteomes" id="UP001189429"/>
    </source>
</evidence>
<reference evidence="8" key="1">
    <citation type="submission" date="2023-10" db="EMBL/GenBank/DDBJ databases">
        <authorList>
            <person name="Chen Y."/>
            <person name="Shah S."/>
            <person name="Dougan E. K."/>
            <person name="Thang M."/>
            <person name="Chan C."/>
        </authorList>
    </citation>
    <scope>NUCLEOTIDE SEQUENCE [LARGE SCALE GENOMIC DNA]</scope>
</reference>
<dbReference type="InterPro" id="IPR043203">
    <property type="entry name" value="VGCC_Ca_Na"/>
</dbReference>
<comment type="subcellular location">
    <subcellularLocation>
        <location evidence="1">Membrane</location>
        <topology evidence="1">Multi-pass membrane protein</topology>
    </subcellularLocation>
</comment>
<keyword evidence="2 6" id="KW-0812">Transmembrane</keyword>
<evidence type="ECO:0000256" key="5">
    <source>
        <dbReference type="SAM" id="MobiDB-lite"/>
    </source>
</evidence>
<dbReference type="InterPro" id="IPR011992">
    <property type="entry name" value="EF-hand-dom_pair"/>
</dbReference>
<proteinExistence type="predicted"/>
<feature type="transmembrane region" description="Helical" evidence="6">
    <location>
        <begin position="278"/>
        <end position="295"/>
    </location>
</feature>
<evidence type="ECO:0000313" key="8">
    <source>
        <dbReference type="EMBL" id="CAK0904872.1"/>
    </source>
</evidence>
<evidence type="ECO:0000256" key="2">
    <source>
        <dbReference type="ARBA" id="ARBA00022692"/>
    </source>
</evidence>
<protein>
    <recommendedName>
        <fullName evidence="7">EF-hand domain-containing protein</fullName>
    </recommendedName>
</protein>
<evidence type="ECO:0000256" key="4">
    <source>
        <dbReference type="ARBA" id="ARBA00023136"/>
    </source>
</evidence>
<dbReference type="Gene3D" id="1.10.238.10">
    <property type="entry name" value="EF-hand"/>
    <property type="match status" value="1"/>
</dbReference>
<evidence type="ECO:0000259" key="7">
    <source>
        <dbReference type="PROSITE" id="PS50222"/>
    </source>
</evidence>
<dbReference type="Proteomes" id="UP001189429">
    <property type="component" value="Unassembled WGS sequence"/>
</dbReference>
<dbReference type="PROSITE" id="PS50222">
    <property type="entry name" value="EF_HAND_2"/>
    <property type="match status" value="1"/>
</dbReference>
<dbReference type="SUPFAM" id="SSF81324">
    <property type="entry name" value="Voltage-gated potassium channels"/>
    <property type="match status" value="1"/>
</dbReference>
<dbReference type="EMBL" id="CAUYUJ010021481">
    <property type="protein sequence ID" value="CAK0904872.1"/>
    <property type="molecule type" value="Genomic_DNA"/>
</dbReference>
<dbReference type="SUPFAM" id="SSF47473">
    <property type="entry name" value="EF-hand"/>
    <property type="match status" value="1"/>
</dbReference>
<accession>A0ABN9Y0T8</accession>
<keyword evidence="4 6" id="KW-0472">Membrane</keyword>
<dbReference type="PANTHER" id="PTHR10037">
    <property type="entry name" value="VOLTAGE-GATED CATION CHANNEL CALCIUM AND SODIUM"/>
    <property type="match status" value="1"/>
</dbReference>
<feature type="transmembrane region" description="Helical" evidence="6">
    <location>
        <begin position="438"/>
        <end position="462"/>
    </location>
</feature>
<dbReference type="InterPro" id="IPR027359">
    <property type="entry name" value="Volt_channel_dom_sf"/>
</dbReference>
<evidence type="ECO:0000256" key="1">
    <source>
        <dbReference type="ARBA" id="ARBA00004141"/>
    </source>
</evidence>
<dbReference type="Pfam" id="PF00520">
    <property type="entry name" value="Ion_trans"/>
    <property type="match status" value="1"/>
</dbReference>
<evidence type="ECO:0000256" key="3">
    <source>
        <dbReference type="ARBA" id="ARBA00022989"/>
    </source>
</evidence>
<name>A0ABN9Y0T8_9DINO</name>
<feature type="region of interest" description="Disordered" evidence="5">
    <location>
        <begin position="174"/>
        <end position="196"/>
    </location>
</feature>
<keyword evidence="3 6" id="KW-1133">Transmembrane helix</keyword>
<dbReference type="InterPro" id="IPR005821">
    <property type="entry name" value="Ion_trans_dom"/>
</dbReference>